<keyword evidence="5" id="KW-1185">Reference proteome</keyword>
<name>A0A9X2BD08_9BACL</name>
<proteinExistence type="predicted"/>
<evidence type="ECO:0000259" key="2">
    <source>
        <dbReference type="PROSITE" id="PS50853"/>
    </source>
</evidence>
<dbReference type="AlphaFoldDB" id="A0A9X2BD08"/>
<evidence type="ECO:0000259" key="3">
    <source>
        <dbReference type="PROSITE" id="PS51841"/>
    </source>
</evidence>
<dbReference type="RefSeq" id="WP_248252947.1">
    <property type="nucleotide sequence ID" value="NZ_JAIWJX010000002.1"/>
</dbReference>
<dbReference type="InterPro" id="IPR036116">
    <property type="entry name" value="FN3_sf"/>
</dbReference>
<feature type="domain" description="LTD" evidence="3">
    <location>
        <begin position="29"/>
        <end position="184"/>
    </location>
</feature>
<feature type="region of interest" description="Disordered" evidence="1">
    <location>
        <begin position="194"/>
        <end position="223"/>
    </location>
</feature>
<dbReference type="InterPro" id="IPR013783">
    <property type="entry name" value="Ig-like_fold"/>
</dbReference>
<protein>
    <submittedName>
        <fullName evidence="4">Lamin tail domain-containing protein</fullName>
    </submittedName>
</protein>
<gene>
    <name evidence="4" type="ORF">LCY76_12725</name>
</gene>
<dbReference type="SUPFAM" id="SSF74853">
    <property type="entry name" value="Lamin A/C globular tail domain"/>
    <property type="match status" value="1"/>
</dbReference>
<dbReference type="EMBL" id="JAIWJX010000002">
    <property type="protein sequence ID" value="MCK6257454.1"/>
    <property type="molecule type" value="Genomic_DNA"/>
</dbReference>
<organism evidence="4 5">
    <name type="scientific">Fictibacillus marinisediminis</name>
    <dbReference type="NCBI Taxonomy" id="2878389"/>
    <lineage>
        <taxon>Bacteria</taxon>
        <taxon>Bacillati</taxon>
        <taxon>Bacillota</taxon>
        <taxon>Bacilli</taxon>
        <taxon>Bacillales</taxon>
        <taxon>Fictibacillaceae</taxon>
        <taxon>Fictibacillus</taxon>
    </lineage>
</organism>
<dbReference type="SMART" id="SM00060">
    <property type="entry name" value="FN3"/>
    <property type="match status" value="1"/>
</dbReference>
<dbReference type="InterPro" id="IPR001322">
    <property type="entry name" value="Lamin_tail_dom"/>
</dbReference>
<dbReference type="CDD" id="cd00063">
    <property type="entry name" value="FN3"/>
    <property type="match status" value="1"/>
</dbReference>
<dbReference type="Proteomes" id="UP001139011">
    <property type="component" value="Unassembled WGS sequence"/>
</dbReference>
<sequence length="647" mass="72768">MKGLKYRKWLIYVATLVLAMGNDWGLHAFKANAAENAVPNLLITEVIPDTDNYAGYDAFEYIEIYNNSNQEINLQDYHIQTGGWNKTIDNAAKIGPWDTMLFWTRRQETQPMTLEGFNHFYFSSYSSKYIEEDHLQRIEDIGGLVNSKNQTVSVFDPSGKEVVKANYTGDQVAANKSIMFGYPTNGSITMKTLSGNQNPTPGWVESAQAPPRPKQDDAAPSIPSNIKAEAGNGVVQLSWDSNPDSDLYRYHIYKNGNLEFSVSPSKHEFTISSLIGNLDYTVQMTAVDTSGNESAKSAPLTVRPGHQLITQVERSSNDRNPKYQTLWDISKDGPIIPGLVQDLVPQGLGYYKKKDWLFTINYLDNGRPGTLSVIDATSEKLVKSIVLYNQDGTPYTGHAGGVTVSMDHVWISSEQFLYTLNISDIVAAQNNDELTFTNQIHVPVEAAYDVYDDDKKILWVGEFYEPSSYPTDPAHHQVNRAGEMQYAWMVGYKLTPSTDMLTSEQWNQTSNEPATPDYVFSTIGKVQGAIVQKKGISLVTSYGRANDSVLYRYEDPLKEEPNQYVTFGEKQVPLWFLDGQTAKPIESITAIPMNEGAVLVKSDLYVSFESGANKYRYTGTYPRDRMLKIDMKTLMKDDRNTEKEERK</sequence>
<dbReference type="PROSITE" id="PS51841">
    <property type="entry name" value="LTD"/>
    <property type="match status" value="1"/>
</dbReference>
<reference evidence="4" key="1">
    <citation type="submission" date="2021-09" db="EMBL/GenBank/DDBJ databases">
        <title>Genome analysis of Fictibacillus sp. KIGAM418 isolated from marine sediment.</title>
        <authorList>
            <person name="Seo M.-J."/>
            <person name="Cho E.-S."/>
            <person name="Hwang C.Y."/>
        </authorList>
    </citation>
    <scope>NUCLEOTIDE SEQUENCE</scope>
    <source>
        <strain evidence="4">KIGAM418</strain>
    </source>
</reference>
<accession>A0A9X2BD08</accession>
<dbReference type="Gene3D" id="2.60.40.10">
    <property type="entry name" value="Immunoglobulins"/>
    <property type="match status" value="1"/>
</dbReference>
<dbReference type="InterPro" id="IPR003961">
    <property type="entry name" value="FN3_dom"/>
</dbReference>
<dbReference type="Pfam" id="PF00932">
    <property type="entry name" value="LTD"/>
    <property type="match status" value="1"/>
</dbReference>
<evidence type="ECO:0000313" key="4">
    <source>
        <dbReference type="EMBL" id="MCK6257454.1"/>
    </source>
</evidence>
<evidence type="ECO:0000313" key="5">
    <source>
        <dbReference type="Proteomes" id="UP001139011"/>
    </source>
</evidence>
<feature type="domain" description="Fibronectin type-III" evidence="2">
    <location>
        <begin position="219"/>
        <end position="307"/>
    </location>
</feature>
<comment type="caution">
    <text evidence="4">The sequence shown here is derived from an EMBL/GenBank/DDBJ whole genome shotgun (WGS) entry which is preliminary data.</text>
</comment>
<dbReference type="PROSITE" id="PS50853">
    <property type="entry name" value="FN3"/>
    <property type="match status" value="1"/>
</dbReference>
<dbReference type="SUPFAM" id="SSF49265">
    <property type="entry name" value="Fibronectin type III"/>
    <property type="match status" value="1"/>
</dbReference>
<evidence type="ECO:0000256" key="1">
    <source>
        <dbReference type="SAM" id="MobiDB-lite"/>
    </source>
</evidence>
<dbReference type="InterPro" id="IPR036415">
    <property type="entry name" value="Lamin_tail_dom_sf"/>
</dbReference>